<feature type="domain" description="Methyl-accepting transducer" evidence="4">
    <location>
        <begin position="412"/>
        <end position="656"/>
    </location>
</feature>
<protein>
    <submittedName>
        <fullName evidence="5">Methyl-accepting chemotaxis protein</fullName>
    </submittedName>
</protein>
<organism evidence="5 6">
    <name type="scientific">Clostridium neuense</name>
    <dbReference type="NCBI Taxonomy" id="1728934"/>
    <lineage>
        <taxon>Bacteria</taxon>
        <taxon>Bacillati</taxon>
        <taxon>Bacillota</taxon>
        <taxon>Clostridia</taxon>
        <taxon>Eubacteriales</taxon>
        <taxon>Clostridiaceae</taxon>
        <taxon>Clostridium</taxon>
    </lineage>
</organism>
<dbReference type="SMART" id="SM00283">
    <property type="entry name" value="MA"/>
    <property type="match status" value="1"/>
</dbReference>
<dbReference type="PANTHER" id="PTHR32089">
    <property type="entry name" value="METHYL-ACCEPTING CHEMOTAXIS PROTEIN MCPB"/>
    <property type="match status" value="1"/>
</dbReference>
<name>A0ABW8TLS2_9CLOT</name>
<dbReference type="Gene3D" id="3.30.450.20">
    <property type="entry name" value="PAS domain"/>
    <property type="match status" value="2"/>
</dbReference>
<proteinExistence type="predicted"/>
<gene>
    <name evidence="5" type="ORF">ACJDT4_22665</name>
</gene>
<dbReference type="CDD" id="cd12912">
    <property type="entry name" value="PDC2_MCP_like"/>
    <property type="match status" value="1"/>
</dbReference>
<keyword evidence="3" id="KW-1133">Transmembrane helix</keyword>
<evidence type="ECO:0000256" key="3">
    <source>
        <dbReference type="SAM" id="Phobius"/>
    </source>
</evidence>
<dbReference type="PANTHER" id="PTHR32089:SF112">
    <property type="entry name" value="LYSOZYME-LIKE PROTEIN-RELATED"/>
    <property type="match status" value="1"/>
</dbReference>
<feature type="transmembrane region" description="Helical" evidence="3">
    <location>
        <begin position="19"/>
        <end position="40"/>
    </location>
</feature>
<dbReference type="Pfam" id="PF22673">
    <property type="entry name" value="MCP-like_PDC_1"/>
    <property type="match status" value="1"/>
</dbReference>
<dbReference type="Gene3D" id="1.10.287.950">
    <property type="entry name" value="Methyl-accepting chemotaxis protein"/>
    <property type="match status" value="1"/>
</dbReference>
<keyword evidence="3" id="KW-0812">Transmembrane</keyword>
<dbReference type="CDD" id="cd12913">
    <property type="entry name" value="PDC1_MCP_like"/>
    <property type="match status" value="1"/>
</dbReference>
<comment type="caution">
    <text evidence="5">The sequence shown here is derived from an EMBL/GenBank/DDBJ whole genome shotgun (WGS) entry which is preliminary data.</text>
</comment>
<keyword evidence="1 2" id="KW-0807">Transducer</keyword>
<keyword evidence="6" id="KW-1185">Reference proteome</keyword>
<dbReference type="Proteomes" id="UP001623592">
    <property type="component" value="Unassembled WGS sequence"/>
</dbReference>
<dbReference type="PROSITE" id="PS50111">
    <property type="entry name" value="CHEMOTAXIS_TRANSDUC_2"/>
    <property type="match status" value="1"/>
</dbReference>
<evidence type="ECO:0000313" key="6">
    <source>
        <dbReference type="Proteomes" id="UP001623592"/>
    </source>
</evidence>
<evidence type="ECO:0000313" key="5">
    <source>
        <dbReference type="EMBL" id="MFL0253213.1"/>
    </source>
</evidence>
<evidence type="ECO:0000256" key="1">
    <source>
        <dbReference type="ARBA" id="ARBA00023224"/>
    </source>
</evidence>
<accession>A0ABW8TLS2</accession>
<evidence type="ECO:0000256" key="2">
    <source>
        <dbReference type="PROSITE-ProRule" id="PRU00284"/>
    </source>
</evidence>
<sequence>MFKEVFIIFKLSSSIRYKIVAAISICCLFTSLIISIICIFQSKAAIKSESQLRLAELSKNKSNNLNTLILNTENTANNISNLISSNYDDVKASKDTNYASSYVDFLDPSIKKIGEKGSNVLGITLILNPDITKNLYQICYEGSTTNRDFIKKTKFNINQFNESNRSMSWYYNPIKQGKGIWSDPHVDANNKNDTSIRITYTAPIYKDNKLVAVLAIDLFFNDYVKMINNIKVYNSGYAFLLNKNFDFLVDKNFTSKDNFAKIENGKLKSAAEAISNNKEGFVYVTMNGKSSILGYNKLENGNILVINATTNEVLSKMNSLQIVIILTTIILIIIFSILAFYIGKKIAQPIILTTRLVKKASNFDLSDDDSCNTFLNSSDEIGELTRSFIFMKKEIVSLIKNILDNSQDLSAASEELSATVEELTSKFYEINGETKKISSKVNETSLSSEEITISLENIESNVIKLNDKSNEGNKNSIKSKDNALEIQNKSKISIQNIEKNFNEKERNILQAIEDGKVVETIKIMADTIANIAEQTNLLALNAAIEAARAGEQGKGFAVVSEEVRKLAEQSSNAVVNIQNTIGEVEAAFNNLSQNSSDILSFIRENVQTELKNMGSIGSQYYDDANFISSMSNGITSMTRELSSTMEKVTAGMRNMSKLAQSSSKSTTVIKESIDEVSQGIDQIANTAQNQAEMAQKLNEMVLKFKL</sequence>
<dbReference type="Pfam" id="PF00015">
    <property type="entry name" value="MCPsignal"/>
    <property type="match status" value="1"/>
</dbReference>
<reference evidence="5 6" key="1">
    <citation type="submission" date="2024-11" db="EMBL/GenBank/DDBJ databases">
        <authorList>
            <person name="Heng Y.C."/>
            <person name="Lim A.C.H."/>
            <person name="Lee J.K.Y."/>
            <person name="Kittelmann S."/>
        </authorList>
    </citation>
    <scope>NUCLEOTIDE SEQUENCE [LARGE SCALE GENOMIC DNA]</scope>
    <source>
        <strain evidence="5 6">WILCCON 0114</strain>
    </source>
</reference>
<evidence type="ECO:0000259" key="4">
    <source>
        <dbReference type="PROSITE" id="PS50111"/>
    </source>
</evidence>
<feature type="transmembrane region" description="Helical" evidence="3">
    <location>
        <begin position="322"/>
        <end position="342"/>
    </location>
</feature>
<dbReference type="SUPFAM" id="SSF58104">
    <property type="entry name" value="Methyl-accepting chemotaxis protein (MCP) signaling domain"/>
    <property type="match status" value="1"/>
</dbReference>
<dbReference type="EMBL" id="JBJIAA010000028">
    <property type="protein sequence ID" value="MFL0253213.1"/>
    <property type="molecule type" value="Genomic_DNA"/>
</dbReference>
<dbReference type="InterPro" id="IPR004089">
    <property type="entry name" value="MCPsignal_dom"/>
</dbReference>
<keyword evidence="3" id="KW-0472">Membrane</keyword>